<dbReference type="RefSeq" id="WP_201092906.1">
    <property type="nucleotide sequence ID" value="NZ_CP067393.1"/>
</dbReference>
<evidence type="ECO:0000313" key="2">
    <source>
        <dbReference type="EMBL" id="QQP85823.1"/>
    </source>
</evidence>
<keyword evidence="1" id="KW-0812">Transmembrane</keyword>
<organism evidence="2 3">
    <name type="scientific">Entomomonas asaccharolytica</name>
    <dbReference type="NCBI Taxonomy" id="2785331"/>
    <lineage>
        <taxon>Bacteria</taxon>
        <taxon>Pseudomonadati</taxon>
        <taxon>Pseudomonadota</taxon>
        <taxon>Gammaproteobacteria</taxon>
        <taxon>Pseudomonadales</taxon>
        <taxon>Pseudomonadaceae</taxon>
        <taxon>Entomomonas</taxon>
    </lineage>
</organism>
<proteinExistence type="predicted"/>
<dbReference type="KEGG" id="eaz:JHT90_00735"/>
<dbReference type="EMBL" id="CP067393">
    <property type="protein sequence ID" value="QQP85823.1"/>
    <property type="molecule type" value="Genomic_DNA"/>
</dbReference>
<sequence>MNNYKIFKNSLGIYEAVKQGWSWPAFFFGIIWTFVKRIWWLGFGLFIISILLQTIVGAAVKDMPIEEAIPIINGIGSVFGIVVCFLLGMYGNSLREKNLISRGYTQVAIITAESPQQAITQFLEGDNSQLLM</sequence>
<dbReference type="Pfam" id="PF10947">
    <property type="entry name" value="DUF2628"/>
    <property type="match status" value="1"/>
</dbReference>
<dbReference type="InterPro" id="IPR024399">
    <property type="entry name" value="DUF2628"/>
</dbReference>
<reference evidence="2 3" key="1">
    <citation type="submission" date="2021-01" db="EMBL/GenBank/DDBJ databases">
        <title>Entomomonas sp. F2A isolated from a house cricket (Acheta domesticus).</title>
        <authorList>
            <person name="Spergser J."/>
            <person name="Busse H.-J."/>
        </authorList>
    </citation>
    <scope>NUCLEOTIDE SEQUENCE [LARGE SCALE GENOMIC DNA]</scope>
    <source>
        <strain evidence="2 3">F2A</strain>
    </source>
</reference>
<protein>
    <submittedName>
        <fullName evidence="2">DUF2628 domain-containing protein</fullName>
    </submittedName>
</protein>
<evidence type="ECO:0000256" key="1">
    <source>
        <dbReference type="SAM" id="Phobius"/>
    </source>
</evidence>
<keyword evidence="1" id="KW-0472">Membrane</keyword>
<keyword evidence="1" id="KW-1133">Transmembrane helix</keyword>
<dbReference type="Proteomes" id="UP000595278">
    <property type="component" value="Chromosome"/>
</dbReference>
<gene>
    <name evidence="2" type="ORF">JHT90_00735</name>
</gene>
<feature type="transmembrane region" description="Helical" evidence="1">
    <location>
        <begin position="38"/>
        <end position="59"/>
    </location>
</feature>
<accession>A0A974NFX0</accession>
<dbReference type="AlphaFoldDB" id="A0A974NFX0"/>
<keyword evidence="3" id="KW-1185">Reference proteome</keyword>
<name>A0A974NFX0_9GAMM</name>
<evidence type="ECO:0000313" key="3">
    <source>
        <dbReference type="Proteomes" id="UP000595278"/>
    </source>
</evidence>
<feature type="transmembrane region" description="Helical" evidence="1">
    <location>
        <begin position="71"/>
        <end position="92"/>
    </location>
</feature>